<evidence type="ECO:0000256" key="10">
    <source>
        <dbReference type="ARBA" id="ARBA00048679"/>
    </source>
</evidence>
<dbReference type="InterPro" id="IPR008271">
    <property type="entry name" value="Ser/Thr_kinase_AS"/>
</dbReference>
<dbReference type="EC" id="2.7.11.1" evidence="3"/>
<dbReference type="SMART" id="SM00220">
    <property type="entry name" value="S_TKc"/>
    <property type="match status" value="1"/>
</dbReference>
<evidence type="ECO:0000256" key="9">
    <source>
        <dbReference type="ARBA" id="ARBA00047899"/>
    </source>
</evidence>
<keyword evidence="7" id="KW-0418">Kinase</keyword>
<keyword evidence="13" id="KW-0472">Membrane</keyword>
<dbReference type="Gene3D" id="3.30.200.20">
    <property type="entry name" value="Phosphorylase Kinase, domain 1"/>
    <property type="match status" value="1"/>
</dbReference>
<evidence type="ECO:0000313" key="15">
    <source>
        <dbReference type="EnsemblPlants" id="OPUNC09G04620.1"/>
    </source>
</evidence>
<dbReference type="CDD" id="cd14066">
    <property type="entry name" value="STKc_IRAK"/>
    <property type="match status" value="1"/>
</dbReference>
<dbReference type="Proteomes" id="UP000026962">
    <property type="component" value="Chromosome 9"/>
</dbReference>
<feature type="transmembrane region" description="Helical" evidence="13">
    <location>
        <begin position="108"/>
        <end position="130"/>
    </location>
</feature>
<dbReference type="Gramene" id="OPUNC09G04620.1">
    <property type="protein sequence ID" value="OPUNC09G04620.1"/>
    <property type="gene ID" value="OPUNC09G04620"/>
</dbReference>
<proteinExistence type="inferred from homology"/>
<keyword evidence="16" id="KW-1185">Reference proteome</keyword>
<reference evidence="15" key="1">
    <citation type="submission" date="2015-04" db="UniProtKB">
        <authorList>
            <consortium name="EnsemblPlants"/>
        </authorList>
    </citation>
    <scope>IDENTIFICATION</scope>
</reference>
<evidence type="ECO:0000256" key="3">
    <source>
        <dbReference type="ARBA" id="ARBA00012513"/>
    </source>
</evidence>
<reference evidence="15" key="2">
    <citation type="submission" date="2018-05" db="EMBL/GenBank/DDBJ databases">
        <title>OpunRS2 (Oryza punctata Reference Sequence Version 2).</title>
        <authorList>
            <person name="Zhang J."/>
            <person name="Kudrna D."/>
            <person name="Lee S."/>
            <person name="Talag J."/>
            <person name="Welchert J."/>
            <person name="Wing R.A."/>
        </authorList>
    </citation>
    <scope>NUCLEOTIDE SEQUENCE [LARGE SCALE GENOMIC DNA]</scope>
</reference>
<dbReference type="STRING" id="4537.A0A0E0LZQ4"/>
<evidence type="ECO:0000256" key="7">
    <source>
        <dbReference type="ARBA" id="ARBA00022777"/>
    </source>
</evidence>
<dbReference type="InterPro" id="IPR011009">
    <property type="entry name" value="Kinase-like_dom_sf"/>
</dbReference>
<sequence>MPIELQLETKFEIIAVAKNVMEHHKRENGPSVAAYCLHDTFQQQTCPTYSGHYILGWSFTTDGEAEPLNHSALPLKVAQDFKKQDRLKPPNNQRQEQDHRQPPNHHRLSIVILSVLVAMSVLVAVIVVLLRHKKNAGKCEDWEAELGPPSFRYKDLVTATGGFEDKMLLGRGGFGRVYKGVLPVTKQNVAIKRVSPESRQGMKEFVAEIAILGHVRHRNLVQLLGYCRYKKELLLVYDYMPNDSLDKYLHDQDNTPTIGWAMRLGIIKGIASGLFYLHEDWEHIVIHRDIKTSNVLLDTDMNGRLGDFCLARLHDHGADAHTTHIAGTWGYIASELSRLGKATKATDVFAFGIFMIEVTCGRRPIITRNVHDDPIVLVDWVLETWQNGSITDTIDPRLEDCVAEDAELVLKIGLLCSHPSPNVRPRMRQVVQYLERVLTLSDYSPSFFTTEVTVMTLQPMINM</sequence>
<dbReference type="Pfam" id="PF00069">
    <property type="entry name" value="Pkinase"/>
    <property type="match status" value="1"/>
</dbReference>
<dbReference type="GO" id="GO:0005524">
    <property type="term" value="F:ATP binding"/>
    <property type="evidence" value="ECO:0007669"/>
    <property type="project" value="UniProtKB-UniRule"/>
</dbReference>
<dbReference type="AlphaFoldDB" id="A0A0E0LZQ4"/>
<dbReference type="InterPro" id="IPR013320">
    <property type="entry name" value="ConA-like_dom_sf"/>
</dbReference>
<keyword evidence="13" id="KW-0812">Transmembrane</keyword>
<comment type="similarity">
    <text evidence="1">In the N-terminal section; belongs to the leguminous lectin family.</text>
</comment>
<evidence type="ECO:0000256" key="12">
    <source>
        <dbReference type="RuleBase" id="RU000304"/>
    </source>
</evidence>
<evidence type="ECO:0000259" key="14">
    <source>
        <dbReference type="PROSITE" id="PS50011"/>
    </source>
</evidence>
<keyword evidence="5" id="KW-0808">Transferase</keyword>
<dbReference type="GO" id="GO:0004674">
    <property type="term" value="F:protein serine/threonine kinase activity"/>
    <property type="evidence" value="ECO:0007669"/>
    <property type="project" value="UniProtKB-KW"/>
</dbReference>
<dbReference type="PANTHER" id="PTHR27007">
    <property type="match status" value="1"/>
</dbReference>
<keyword evidence="6 11" id="KW-0547">Nucleotide-binding</keyword>
<accession>A0A0E0LZQ4</accession>
<comment type="catalytic activity">
    <reaction evidence="10">
        <text>L-seryl-[protein] + ATP = O-phospho-L-seryl-[protein] + ADP + H(+)</text>
        <dbReference type="Rhea" id="RHEA:17989"/>
        <dbReference type="Rhea" id="RHEA-COMP:9863"/>
        <dbReference type="Rhea" id="RHEA-COMP:11604"/>
        <dbReference type="ChEBI" id="CHEBI:15378"/>
        <dbReference type="ChEBI" id="CHEBI:29999"/>
        <dbReference type="ChEBI" id="CHEBI:30616"/>
        <dbReference type="ChEBI" id="CHEBI:83421"/>
        <dbReference type="ChEBI" id="CHEBI:456216"/>
        <dbReference type="EC" id="2.7.11.1"/>
    </reaction>
</comment>
<dbReference type="SUPFAM" id="SSF56112">
    <property type="entry name" value="Protein kinase-like (PK-like)"/>
    <property type="match status" value="1"/>
</dbReference>
<evidence type="ECO:0000313" key="16">
    <source>
        <dbReference type="Proteomes" id="UP000026962"/>
    </source>
</evidence>
<comment type="catalytic activity">
    <reaction evidence="9">
        <text>L-threonyl-[protein] + ATP = O-phospho-L-threonyl-[protein] + ADP + H(+)</text>
        <dbReference type="Rhea" id="RHEA:46608"/>
        <dbReference type="Rhea" id="RHEA-COMP:11060"/>
        <dbReference type="Rhea" id="RHEA-COMP:11605"/>
        <dbReference type="ChEBI" id="CHEBI:15378"/>
        <dbReference type="ChEBI" id="CHEBI:30013"/>
        <dbReference type="ChEBI" id="CHEBI:30616"/>
        <dbReference type="ChEBI" id="CHEBI:61977"/>
        <dbReference type="ChEBI" id="CHEBI:456216"/>
        <dbReference type="EC" id="2.7.11.1"/>
    </reaction>
</comment>
<evidence type="ECO:0000256" key="1">
    <source>
        <dbReference type="ARBA" id="ARBA00008536"/>
    </source>
</evidence>
<dbReference type="HOGENOM" id="CLU_000288_62_1_1"/>
<dbReference type="SUPFAM" id="SSF49899">
    <property type="entry name" value="Concanavalin A-like lectins/glucanases"/>
    <property type="match status" value="1"/>
</dbReference>
<evidence type="ECO:0000256" key="2">
    <source>
        <dbReference type="ARBA" id="ARBA00010217"/>
    </source>
</evidence>
<name>A0A0E0LZQ4_ORYPU</name>
<dbReference type="Gene3D" id="1.10.510.10">
    <property type="entry name" value="Transferase(Phosphotransferase) domain 1"/>
    <property type="match status" value="1"/>
</dbReference>
<dbReference type="PROSITE" id="PS00108">
    <property type="entry name" value="PROTEIN_KINASE_ST"/>
    <property type="match status" value="1"/>
</dbReference>
<protein>
    <recommendedName>
        <fullName evidence="3">non-specific serine/threonine protein kinase</fullName>
        <ecNumber evidence="3">2.7.11.1</ecNumber>
    </recommendedName>
</protein>
<dbReference type="InterPro" id="IPR000719">
    <property type="entry name" value="Prot_kinase_dom"/>
</dbReference>
<comment type="similarity">
    <text evidence="2">In the C-terminal section; belongs to the protein kinase superfamily. Ser/Thr protein kinase family.</text>
</comment>
<keyword evidence="4 12" id="KW-0723">Serine/threonine-protein kinase</keyword>
<comment type="similarity">
    <text evidence="12">Belongs to the protein kinase superfamily.</text>
</comment>
<evidence type="ECO:0000256" key="6">
    <source>
        <dbReference type="ARBA" id="ARBA00022741"/>
    </source>
</evidence>
<dbReference type="eggNOG" id="ENOG502QSJ4">
    <property type="taxonomic scope" value="Eukaryota"/>
</dbReference>
<evidence type="ECO:0000256" key="13">
    <source>
        <dbReference type="SAM" id="Phobius"/>
    </source>
</evidence>
<dbReference type="OMA" id="HTTHIAG"/>
<dbReference type="InterPro" id="IPR017441">
    <property type="entry name" value="Protein_kinase_ATP_BS"/>
</dbReference>
<evidence type="ECO:0000256" key="11">
    <source>
        <dbReference type="PROSITE-ProRule" id="PRU10141"/>
    </source>
</evidence>
<evidence type="ECO:0000256" key="8">
    <source>
        <dbReference type="ARBA" id="ARBA00022840"/>
    </source>
</evidence>
<organism evidence="15">
    <name type="scientific">Oryza punctata</name>
    <name type="common">Red rice</name>
    <dbReference type="NCBI Taxonomy" id="4537"/>
    <lineage>
        <taxon>Eukaryota</taxon>
        <taxon>Viridiplantae</taxon>
        <taxon>Streptophyta</taxon>
        <taxon>Embryophyta</taxon>
        <taxon>Tracheophyta</taxon>
        <taxon>Spermatophyta</taxon>
        <taxon>Magnoliopsida</taxon>
        <taxon>Liliopsida</taxon>
        <taxon>Poales</taxon>
        <taxon>Poaceae</taxon>
        <taxon>BOP clade</taxon>
        <taxon>Oryzoideae</taxon>
        <taxon>Oryzeae</taxon>
        <taxon>Oryzinae</taxon>
        <taxon>Oryza</taxon>
    </lineage>
</organism>
<evidence type="ECO:0000256" key="4">
    <source>
        <dbReference type="ARBA" id="ARBA00022527"/>
    </source>
</evidence>
<dbReference type="FunFam" id="1.10.510.10:FF:000108">
    <property type="entry name" value="L-type lectin-domain containing receptor kinase S.4"/>
    <property type="match status" value="1"/>
</dbReference>
<dbReference type="FunFam" id="3.30.200.20:FF:000178">
    <property type="entry name" value="serine/threonine-protein kinase PBS1-like"/>
    <property type="match status" value="1"/>
</dbReference>
<dbReference type="PROSITE" id="PS50011">
    <property type="entry name" value="PROTEIN_KINASE_DOM"/>
    <property type="match status" value="1"/>
</dbReference>
<dbReference type="InterPro" id="IPR050528">
    <property type="entry name" value="L-type_Lectin-RKs"/>
</dbReference>
<dbReference type="EnsemblPlants" id="OPUNC09G04620.1">
    <property type="protein sequence ID" value="OPUNC09G04620.1"/>
    <property type="gene ID" value="OPUNC09G04620"/>
</dbReference>
<feature type="domain" description="Protein kinase" evidence="14">
    <location>
        <begin position="163"/>
        <end position="438"/>
    </location>
</feature>
<evidence type="ECO:0000256" key="5">
    <source>
        <dbReference type="ARBA" id="ARBA00022679"/>
    </source>
</evidence>
<feature type="binding site" evidence="11">
    <location>
        <position position="192"/>
    </location>
    <ligand>
        <name>ATP</name>
        <dbReference type="ChEBI" id="CHEBI:30616"/>
    </ligand>
</feature>
<keyword evidence="8 11" id="KW-0067">ATP-binding</keyword>
<dbReference type="PROSITE" id="PS00107">
    <property type="entry name" value="PROTEIN_KINASE_ATP"/>
    <property type="match status" value="1"/>
</dbReference>
<keyword evidence="13" id="KW-1133">Transmembrane helix</keyword>